<sequence length="102" mass="12165">MFLKILYFVIIVFMLIIRLKNVCEKNEKSETIGDVIQILILGLGIYYLINIKIIFQIILLLIISVFLKGIINFIIKKIFYKEKEINKDKNCKDCNSYEKWEK</sequence>
<proteinExistence type="predicted"/>
<feature type="transmembrane region" description="Helical" evidence="1">
    <location>
        <begin position="55"/>
        <end position="75"/>
    </location>
</feature>
<comment type="caution">
    <text evidence="2">The sequence shown here is derived from an EMBL/GenBank/DDBJ whole genome shotgun (WGS) entry which is preliminary data.</text>
</comment>
<reference evidence="2 3" key="1">
    <citation type="submission" date="2017-06" db="EMBL/GenBank/DDBJ databases">
        <title>Draft genome sequence of Fusobacterium nucleatum subsp. polymorphum KCOM 1271 (=ChDC F305).</title>
        <authorList>
            <person name="Kook J.-K."/>
            <person name="Park S.-N."/>
            <person name="Lim Y.K."/>
            <person name="Roh H."/>
        </authorList>
    </citation>
    <scope>NUCLEOTIDE SEQUENCE [LARGE SCALE GENOMIC DNA]</scope>
    <source>
        <strain evidence="3">KCOM 1271 (ChDC F305)</strain>
    </source>
</reference>
<dbReference type="Proteomes" id="UP000224182">
    <property type="component" value="Unassembled WGS sequence"/>
</dbReference>
<evidence type="ECO:0000313" key="2">
    <source>
        <dbReference type="EMBL" id="PHI06596.1"/>
    </source>
</evidence>
<dbReference type="AlphaFoldDB" id="A0A2C6BJB1"/>
<accession>A0A2C6BJB1</accession>
<gene>
    <name evidence="2" type="ORF">CBG54_05895</name>
</gene>
<protein>
    <submittedName>
        <fullName evidence="2">Uncharacterized protein</fullName>
    </submittedName>
</protein>
<keyword evidence="1" id="KW-0472">Membrane</keyword>
<name>A0A2C6BJB1_FUSNP</name>
<evidence type="ECO:0000313" key="3">
    <source>
        <dbReference type="Proteomes" id="UP000224182"/>
    </source>
</evidence>
<keyword evidence="1" id="KW-1133">Transmembrane helix</keyword>
<dbReference type="RefSeq" id="WP_098974320.1">
    <property type="nucleotide sequence ID" value="NZ_CP077115.1"/>
</dbReference>
<keyword evidence="1" id="KW-0812">Transmembrane</keyword>
<feature type="transmembrane region" description="Helical" evidence="1">
    <location>
        <begin position="32"/>
        <end position="49"/>
    </location>
</feature>
<dbReference type="EMBL" id="NIRN01000001">
    <property type="protein sequence ID" value="PHI06596.1"/>
    <property type="molecule type" value="Genomic_DNA"/>
</dbReference>
<feature type="transmembrane region" description="Helical" evidence="1">
    <location>
        <begin position="6"/>
        <end position="23"/>
    </location>
</feature>
<organism evidence="2 3">
    <name type="scientific">Fusobacterium nucleatum subsp. polymorphum</name>
    <name type="common">Fusobacterium polymorphum</name>
    <dbReference type="NCBI Taxonomy" id="76857"/>
    <lineage>
        <taxon>Bacteria</taxon>
        <taxon>Fusobacteriati</taxon>
        <taxon>Fusobacteriota</taxon>
        <taxon>Fusobacteriia</taxon>
        <taxon>Fusobacteriales</taxon>
        <taxon>Fusobacteriaceae</taxon>
        <taxon>Fusobacterium</taxon>
    </lineage>
</organism>
<evidence type="ECO:0000256" key="1">
    <source>
        <dbReference type="SAM" id="Phobius"/>
    </source>
</evidence>